<dbReference type="InterPro" id="IPR011009">
    <property type="entry name" value="Kinase-like_dom_sf"/>
</dbReference>
<gene>
    <name evidence="3" type="ORF">CCMP2556_LOCUS12412</name>
</gene>
<reference evidence="3 4" key="1">
    <citation type="submission" date="2024-02" db="EMBL/GenBank/DDBJ databases">
        <authorList>
            <person name="Chen Y."/>
            <person name="Shah S."/>
            <person name="Dougan E. K."/>
            <person name="Thang M."/>
            <person name="Chan C."/>
        </authorList>
    </citation>
    <scope>NUCLEOTIDE SEQUENCE [LARGE SCALE GENOMIC DNA]</scope>
</reference>
<feature type="binding site" evidence="1">
    <location>
        <position position="38"/>
    </location>
    <ligand>
        <name>ATP</name>
        <dbReference type="ChEBI" id="CHEBI:30616"/>
    </ligand>
</feature>
<name>A0ABP0JP73_9DINO</name>
<keyword evidence="1" id="KW-0547">Nucleotide-binding</keyword>
<accession>A0ABP0JP73</accession>
<feature type="domain" description="Protein kinase" evidence="2">
    <location>
        <begin position="12"/>
        <end position="151"/>
    </location>
</feature>
<dbReference type="InterPro" id="IPR000719">
    <property type="entry name" value="Prot_kinase_dom"/>
</dbReference>
<dbReference type="Gene3D" id="1.10.510.10">
    <property type="entry name" value="Transferase(Phosphotransferase) domain 1"/>
    <property type="match status" value="1"/>
</dbReference>
<evidence type="ECO:0000256" key="1">
    <source>
        <dbReference type="PROSITE-ProRule" id="PRU10141"/>
    </source>
</evidence>
<keyword evidence="4" id="KW-1185">Reference proteome</keyword>
<dbReference type="PROSITE" id="PS50011">
    <property type="entry name" value="PROTEIN_KINASE_DOM"/>
    <property type="match status" value="1"/>
</dbReference>
<evidence type="ECO:0000313" key="3">
    <source>
        <dbReference type="EMBL" id="CAK9016202.1"/>
    </source>
</evidence>
<dbReference type="PROSITE" id="PS00107">
    <property type="entry name" value="PROTEIN_KINASE_ATP"/>
    <property type="match status" value="1"/>
</dbReference>
<evidence type="ECO:0000259" key="2">
    <source>
        <dbReference type="PROSITE" id="PS50011"/>
    </source>
</evidence>
<dbReference type="EMBL" id="CAXAMN010006014">
    <property type="protein sequence ID" value="CAK9016202.1"/>
    <property type="molecule type" value="Genomic_DNA"/>
</dbReference>
<dbReference type="SUPFAM" id="SSF56112">
    <property type="entry name" value="Protein kinase-like (PK-like)"/>
    <property type="match status" value="1"/>
</dbReference>
<evidence type="ECO:0000313" key="4">
    <source>
        <dbReference type="Proteomes" id="UP001642484"/>
    </source>
</evidence>
<keyword evidence="1" id="KW-0067">ATP-binding</keyword>
<proteinExistence type="predicted"/>
<sequence>MPFRAGDTVGAYAVDRLLGRGAYGEVFLVHGQVQYAMKVIPCDLGPKQDPGLDCPRADPTLQAALVEASLLQELRYPHIVCELGELSRQKHRAPQQTCLRSGVRKFFSTLPEKLCAWCWNTWMVGTFVALSSSDAERWQSGRTSRMVNRIL</sequence>
<dbReference type="InterPro" id="IPR017441">
    <property type="entry name" value="Protein_kinase_ATP_BS"/>
</dbReference>
<dbReference type="Proteomes" id="UP001642484">
    <property type="component" value="Unassembled WGS sequence"/>
</dbReference>
<comment type="caution">
    <text evidence="3">The sequence shown here is derived from an EMBL/GenBank/DDBJ whole genome shotgun (WGS) entry which is preliminary data.</text>
</comment>
<protein>
    <recommendedName>
        <fullName evidence="2">Protein kinase domain-containing protein</fullName>
    </recommendedName>
</protein>
<organism evidence="3 4">
    <name type="scientific">Durusdinium trenchii</name>
    <dbReference type="NCBI Taxonomy" id="1381693"/>
    <lineage>
        <taxon>Eukaryota</taxon>
        <taxon>Sar</taxon>
        <taxon>Alveolata</taxon>
        <taxon>Dinophyceae</taxon>
        <taxon>Suessiales</taxon>
        <taxon>Symbiodiniaceae</taxon>
        <taxon>Durusdinium</taxon>
    </lineage>
</organism>